<evidence type="ECO:0000313" key="2">
    <source>
        <dbReference type="Proteomes" id="UP000059074"/>
    </source>
</evidence>
<sequence length="46" mass="5069">MRLRRRAALDVPSPKMGAFPRSDNAAFIQSSRQIYSLAAFDADAKA</sequence>
<reference evidence="1 2" key="1">
    <citation type="submission" date="2015-10" db="EMBL/GenBank/DDBJ databases">
        <title>Transcriptomic analysis of a linuron degrading triple-species bacterial consortium.</title>
        <authorList>
            <person name="Albers P."/>
        </authorList>
    </citation>
    <scope>NUCLEOTIDE SEQUENCE [LARGE SCALE GENOMIC DNA]</scope>
    <source>
        <strain evidence="1 2">WDL6</strain>
    </source>
</reference>
<protein>
    <submittedName>
        <fullName evidence="1">Uncharacterized protein</fullName>
    </submittedName>
</protein>
<dbReference type="AlphaFoldDB" id="A0A109BNF1"/>
<organism evidence="1 2">
    <name type="scientific">Hyphomicrobium sulfonivorans</name>
    <dbReference type="NCBI Taxonomy" id="121290"/>
    <lineage>
        <taxon>Bacteria</taxon>
        <taxon>Pseudomonadati</taxon>
        <taxon>Pseudomonadota</taxon>
        <taxon>Alphaproteobacteria</taxon>
        <taxon>Hyphomicrobiales</taxon>
        <taxon>Hyphomicrobiaceae</taxon>
        <taxon>Hyphomicrobium</taxon>
    </lineage>
</organism>
<keyword evidence="2" id="KW-1185">Reference proteome</keyword>
<name>A0A109BNF1_HYPSL</name>
<dbReference type="EMBL" id="LMTR01000015">
    <property type="protein sequence ID" value="KWT71979.1"/>
    <property type="molecule type" value="Genomic_DNA"/>
</dbReference>
<gene>
    <name evidence="1" type="ORF">APY04_0262</name>
</gene>
<dbReference type="Proteomes" id="UP000059074">
    <property type="component" value="Unassembled WGS sequence"/>
</dbReference>
<accession>A0A109BNF1</accession>
<evidence type="ECO:0000313" key="1">
    <source>
        <dbReference type="EMBL" id="KWT71979.1"/>
    </source>
</evidence>
<dbReference type="STRING" id="121290.APY04_0262"/>
<comment type="caution">
    <text evidence="1">The sequence shown here is derived from an EMBL/GenBank/DDBJ whole genome shotgun (WGS) entry which is preliminary data.</text>
</comment>
<proteinExistence type="predicted"/>